<evidence type="ECO:0000256" key="1">
    <source>
        <dbReference type="SAM" id="MobiDB-lite"/>
    </source>
</evidence>
<protein>
    <submittedName>
        <fullName evidence="2">Uncharacterized protein</fullName>
    </submittedName>
</protein>
<dbReference type="Proteomes" id="UP000028582">
    <property type="component" value="Unassembled WGS sequence"/>
</dbReference>
<feature type="region of interest" description="Disordered" evidence="1">
    <location>
        <begin position="50"/>
        <end position="69"/>
    </location>
</feature>
<evidence type="ECO:0000313" key="3">
    <source>
        <dbReference type="Proteomes" id="UP000028582"/>
    </source>
</evidence>
<organism evidence="2 3">
    <name type="scientific">Phytophthora nicotianae P1976</name>
    <dbReference type="NCBI Taxonomy" id="1317066"/>
    <lineage>
        <taxon>Eukaryota</taxon>
        <taxon>Sar</taxon>
        <taxon>Stramenopiles</taxon>
        <taxon>Oomycota</taxon>
        <taxon>Peronosporomycetes</taxon>
        <taxon>Peronosporales</taxon>
        <taxon>Peronosporaceae</taxon>
        <taxon>Phytophthora</taxon>
    </lineage>
</organism>
<sequence length="86" mass="9971">MTGTRVEHSRQIRDLYVAKRHGSQTYQAFADELKLPVYSIKTIVSNAKKNGHTHSLLRSGRPRKTTVRQDRQIVREANKNRRLTAE</sequence>
<dbReference type="EMBL" id="ANJA01003788">
    <property type="protein sequence ID" value="ETO61411.1"/>
    <property type="molecule type" value="Genomic_DNA"/>
</dbReference>
<proteinExistence type="predicted"/>
<accession>A0A080Z450</accession>
<gene>
    <name evidence="2" type="ORF">F444_20575</name>
</gene>
<comment type="caution">
    <text evidence="2">The sequence shown here is derived from an EMBL/GenBank/DDBJ whole genome shotgun (WGS) entry which is preliminary data.</text>
</comment>
<name>A0A080Z450_PHYNI</name>
<dbReference type="InterPro" id="IPR036388">
    <property type="entry name" value="WH-like_DNA-bd_sf"/>
</dbReference>
<dbReference type="Gene3D" id="1.10.10.10">
    <property type="entry name" value="Winged helix-like DNA-binding domain superfamily/Winged helix DNA-binding domain"/>
    <property type="match status" value="1"/>
</dbReference>
<reference evidence="2 3" key="1">
    <citation type="submission" date="2013-11" db="EMBL/GenBank/DDBJ databases">
        <title>The Genome Sequence of Phytophthora parasitica P1976.</title>
        <authorList>
            <consortium name="The Broad Institute Genomics Platform"/>
            <person name="Russ C."/>
            <person name="Tyler B."/>
            <person name="Panabieres F."/>
            <person name="Shan W."/>
            <person name="Tripathy S."/>
            <person name="Grunwald N."/>
            <person name="Machado M."/>
            <person name="Johnson C.S."/>
            <person name="Walker B."/>
            <person name="Young S."/>
            <person name="Zeng Q."/>
            <person name="Gargeya S."/>
            <person name="Fitzgerald M."/>
            <person name="Haas B."/>
            <person name="Abouelleil A."/>
            <person name="Allen A.W."/>
            <person name="Alvarado L."/>
            <person name="Arachchi H.M."/>
            <person name="Berlin A.M."/>
            <person name="Chapman S.B."/>
            <person name="Gainer-Dewar J."/>
            <person name="Goldberg J."/>
            <person name="Griggs A."/>
            <person name="Gujja S."/>
            <person name="Hansen M."/>
            <person name="Howarth C."/>
            <person name="Imamovic A."/>
            <person name="Ireland A."/>
            <person name="Larimer J."/>
            <person name="McCowan C."/>
            <person name="Murphy C."/>
            <person name="Pearson M."/>
            <person name="Poon T.W."/>
            <person name="Priest M."/>
            <person name="Roberts A."/>
            <person name="Saif S."/>
            <person name="Shea T."/>
            <person name="Sisk P."/>
            <person name="Sykes S."/>
            <person name="Wortman J."/>
            <person name="Nusbaum C."/>
            <person name="Birren B."/>
        </authorList>
    </citation>
    <scope>NUCLEOTIDE SEQUENCE [LARGE SCALE GENOMIC DNA]</scope>
    <source>
        <strain evidence="2 3">P1976</strain>
    </source>
</reference>
<dbReference type="AlphaFoldDB" id="A0A080Z450"/>
<dbReference type="OrthoDB" id="115694at2759"/>
<evidence type="ECO:0000313" key="2">
    <source>
        <dbReference type="EMBL" id="ETO61411.1"/>
    </source>
</evidence>